<name>A0A7J7K7P9_BUGNE</name>
<dbReference type="Proteomes" id="UP000593567">
    <property type="component" value="Unassembled WGS sequence"/>
</dbReference>
<evidence type="ECO:0000313" key="2">
    <source>
        <dbReference type="Proteomes" id="UP000593567"/>
    </source>
</evidence>
<evidence type="ECO:0000313" key="1">
    <source>
        <dbReference type="EMBL" id="KAF6034233.1"/>
    </source>
</evidence>
<sequence length="94" mass="10586">MFSLSSPQSTRQISNALHVIERDCLMNYHDECKDKVPTCPKQKTRERKSPVVPALTSQISSTSELVVGEGIKLLGYRKTPLDRHELGEGFMSPR</sequence>
<protein>
    <submittedName>
        <fullName evidence="1">Uncharacterized protein</fullName>
    </submittedName>
</protein>
<organism evidence="1 2">
    <name type="scientific">Bugula neritina</name>
    <name type="common">Brown bryozoan</name>
    <name type="synonym">Sertularia neritina</name>
    <dbReference type="NCBI Taxonomy" id="10212"/>
    <lineage>
        <taxon>Eukaryota</taxon>
        <taxon>Metazoa</taxon>
        <taxon>Spiralia</taxon>
        <taxon>Lophotrochozoa</taxon>
        <taxon>Bryozoa</taxon>
        <taxon>Gymnolaemata</taxon>
        <taxon>Cheilostomatida</taxon>
        <taxon>Flustrina</taxon>
        <taxon>Buguloidea</taxon>
        <taxon>Bugulidae</taxon>
        <taxon>Bugula</taxon>
    </lineage>
</organism>
<keyword evidence="2" id="KW-1185">Reference proteome</keyword>
<accession>A0A7J7K7P9</accession>
<dbReference type="AlphaFoldDB" id="A0A7J7K7P9"/>
<reference evidence="1" key="1">
    <citation type="submission" date="2020-06" db="EMBL/GenBank/DDBJ databases">
        <title>Draft genome of Bugula neritina, a colonial animal packing powerful symbionts and potential medicines.</title>
        <authorList>
            <person name="Rayko M."/>
        </authorList>
    </citation>
    <scope>NUCLEOTIDE SEQUENCE [LARGE SCALE GENOMIC DNA]</scope>
    <source>
        <strain evidence="1">Kwan_BN1</strain>
    </source>
</reference>
<dbReference type="EMBL" id="VXIV02001124">
    <property type="protein sequence ID" value="KAF6034233.1"/>
    <property type="molecule type" value="Genomic_DNA"/>
</dbReference>
<proteinExistence type="predicted"/>
<comment type="caution">
    <text evidence="1">The sequence shown here is derived from an EMBL/GenBank/DDBJ whole genome shotgun (WGS) entry which is preliminary data.</text>
</comment>
<gene>
    <name evidence="1" type="ORF">EB796_007461</name>
</gene>